<accession>A0A9W5R0D5</accession>
<comment type="caution">
    <text evidence="1">The sequence shown here is derived from an EMBL/GenBank/DDBJ whole genome shotgun (WGS) entry which is preliminary data.</text>
</comment>
<evidence type="ECO:0000313" key="1">
    <source>
        <dbReference type="EMBL" id="EOQ01459.1"/>
    </source>
</evidence>
<dbReference type="Proteomes" id="UP000014028">
    <property type="component" value="Unassembled WGS sequence"/>
</dbReference>
<dbReference type="AlphaFoldDB" id="A0A9W5R0D5"/>
<dbReference type="EMBL" id="AHFK01000108">
    <property type="protein sequence ID" value="EOQ01459.1"/>
    <property type="molecule type" value="Genomic_DNA"/>
</dbReference>
<evidence type="ECO:0000313" key="2">
    <source>
        <dbReference type="Proteomes" id="UP000014028"/>
    </source>
</evidence>
<gene>
    <name evidence="1" type="ORF">IKC_06236</name>
</gene>
<organism evidence="1 2">
    <name type="scientific">Bacillus cereus VD184</name>
    <dbReference type="NCBI Taxonomy" id="1053242"/>
    <lineage>
        <taxon>Bacteria</taxon>
        <taxon>Bacillati</taxon>
        <taxon>Bacillota</taxon>
        <taxon>Bacilli</taxon>
        <taxon>Bacillales</taxon>
        <taxon>Bacillaceae</taxon>
        <taxon>Bacillus</taxon>
        <taxon>Bacillus cereus group</taxon>
    </lineage>
</organism>
<name>A0A9W5R0D5_BACCE</name>
<proteinExistence type="predicted"/>
<reference evidence="1 2" key="1">
    <citation type="submission" date="2012-12" db="EMBL/GenBank/DDBJ databases">
        <title>The Genome Sequence of Bacillus cereus VD184.</title>
        <authorList>
            <consortium name="The Broad Institute Genome Sequencing Platform"/>
            <consortium name="The Broad Institute Genome Sequencing Center for Infectious Disease"/>
            <person name="Feldgarden M."/>
            <person name="Van der Auwera G.A."/>
            <person name="Mahillon J."/>
            <person name="Duprez V."/>
            <person name="Timmery S."/>
            <person name="Mattelet C."/>
            <person name="Dierick K."/>
            <person name="Sun M."/>
            <person name="Yu Z."/>
            <person name="Zhu L."/>
            <person name="Hu X."/>
            <person name="Shank E.B."/>
            <person name="Swiecicka I."/>
            <person name="Hansen B.M."/>
            <person name="Andrup L."/>
            <person name="Walker B."/>
            <person name="Young S.K."/>
            <person name="Zeng Q."/>
            <person name="Gargeya S."/>
            <person name="Fitzgerald M."/>
            <person name="Haas B."/>
            <person name="Abouelleil A."/>
            <person name="Alvarado L."/>
            <person name="Arachchi H.M."/>
            <person name="Berlin A.M."/>
            <person name="Chapman S.B."/>
            <person name="Dewar J."/>
            <person name="Goldberg J."/>
            <person name="Griggs A."/>
            <person name="Gujja S."/>
            <person name="Hansen M."/>
            <person name="Howarth C."/>
            <person name="Imamovic A."/>
            <person name="Larimer J."/>
            <person name="McCowan C."/>
            <person name="Murphy C."/>
            <person name="Neiman D."/>
            <person name="Pearson M."/>
            <person name="Priest M."/>
            <person name="Roberts A."/>
            <person name="Saif S."/>
            <person name="Shea T."/>
            <person name="Sisk P."/>
            <person name="Sykes S."/>
            <person name="Wortman J."/>
            <person name="Nusbaum C."/>
            <person name="Birren B."/>
        </authorList>
    </citation>
    <scope>NUCLEOTIDE SEQUENCE [LARGE SCALE GENOMIC DNA]</scope>
    <source>
        <strain evidence="1 2">VD184</strain>
    </source>
</reference>
<protein>
    <submittedName>
        <fullName evidence="1">Uncharacterized protein</fullName>
    </submittedName>
</protein>
<sequence>MVMSTFHEHKSLKIRKDQVCLGCLKNIPSDSDAVNNTGKSEYEFYDYYLHTKCHEFLKQHSEYLEEGVWDGCVNEIKLEMEKENENEE</sequence>